<reference evidence="1 2" key="1">
    <citation type="journal article" date="2024" name="J Genomics">
        <title>Draft genome sequencing and assembly of Favolaschia claudopus CIRM-BRFM 2984 isolated from oak limbs.</title>
        <authorList>
            <person name="Navarro D."/>
            <person name="Drula E."/>
            <person name="Chaduli D."/>
            <person name="Cazenave R."/>
            <person name="Ahrendt S."/>
            <person name="Wang J."/>
            <person name="Lipzen A."/>
            <person name="Daum C."/>
            <person name="Barry K."/>
            <person name="Grigoriev I.V."/>
            <person name="Favel A."/>
            <person name="Rosso M.N."/>
            <person name="Martin F."/>
        </authorList>
    </citation>
    <scope>NUCLEOTIDE SEQUENCE [LARGE SCALE GENOMIC DNA]</scope>
    <source>
        <strain evidence="1 2">CIRM-BRFM 2984</strain>
    </source>
</reference>
<proteinExistence type="predicted"/>
<dbReference type="Proteomes" id="UP001362999">
    <property type="component" value="Unassembled WGS sequence"/>
</dbReference>
<protein>
    <submittedName>
        <fullName evidence="1">Uncharacterized protein</fullName>
    </submittedName>
</protein>
<name>A0AAW0AEG6_9AGAR</name>
<gene>
    <name evidence="1" type="ORF">R3P38DRAFT_3212830</name>
</gene>
<dbReference type="EMBL" id="JAWWNJ010000072">
    <property type="protein sequence ID" value="KAK7007164.1"/>
    <property type="molecule type" value="Genomic_DNA"/>
</dbReference>
<dbReference type="AlphaFoldDB" id="A0AAW0AEG6"/>
<comment type="caution">
    <text evidence="1">The sequence shown here is derived from an EMBL/GenBank/DDBJ whole genome shotgun (WGS) entry which is preliminary data.</text>
</comment>
<sequence>MNSISNLNRVTGKEHDQISRFILGIIVDIQLPDNLPSSRLIGAIRVWENPNLPDLDEA</sequence>
<accession>A0AAW0AEG6</accession>
<organism evidence="1 2">
    <name type="scientific">Favolaschia claudopus</name>
    <dbReference type="NCBI Taxonomy" id="2862362"/>
    <lineage>
        <taxon>Eukaryota</taxon>
        <taxon>Fungi</taxon>
        <taxon>Dikarya</taxon>
        <taxon>Basidiomycota</taxon>
        <taxon>Agaricomycotina</taxon>
        <taxon>Agaricomycetes</taxon>
        <taxon>Agaricomycetidae</taxon>
        <taxon>Agaricales</taxon>
        <taxon>Marasmiineae</taxon>
        <taxon>Mycenaceae</taxon>
        <taxon>Favolaschia</taxon>
    </lineage>
</organism>
<evidence type="ECO:0000313" key="1">
    <source>
        <dbReference type="EMBL" id="KAK7007164.1"/>
    </source>
</evidence>
<evidence type="ECO:0000313" key="2">
    <source>
        <dbReference type="Proteomes" id="UP001362999"/>
    </source>
</evidence>
<keyword evidence="2" id="KW-1185">Reference proteome</keyword>